<feature type="region of interest" description="Disordered" evidence="1">
    <location>
        <begin position="24"/>
        <end position="59"/>
    </location>
</feature>
<dbReference type="Proteomes" id="UP000435112">
    <property type="component" value="Unassembled WGS sequence"/>
</dbReference>
<accession>A0A6A3JFQ0</accession>
<evidence type="ECO:0000256" key="1">
    <source>
        <dbReference type="SAM" id="MobiDB-lite"/>
    </source>
</evidence>
<dbReference type="AlphaFoldDB" id="A0A6A3JFQ0"/>
<name>A0A6A3JFQ0_9STRA</name>
<gene>
    <name evidence="2" type="ORF">PR002_g20900</name>
</gene>
<feature type="compositionally biased region" description="Polar residues" evidence="1">
    <location>
        <begin position="47"/>
        <end position="59"/>
    </location>
</feature>
<proteinExistence type="predicted"/>
<organism evidence="2 3">
    <name type="scientific">Phytophthora rubi</name>
    <dbReference type="NCBI Taxonomy" id="129364"/>
    <lineage>
        <taxon>Eukaryota</taxon>
        <taxon>Sar</taxon>
        <taxon>Stramenopiles</taxon>
        <taxon>Oomycota</taxon>
        <taxon>Peronosporomycetes</taxon>
        <taxon>Peronosporales</taxon>
        <taxon>Peronosporaceae</taxon>
        <taxon>Phytophthora</taxon>
    </lineage>
</organism>
<evidence type="ECO:0000313" key="3">
    <source>
        <dbReference type="Proteomes" id="UP000435112"/>
    </source>
</evidence>
<protein>
    <submittedName>
        <fullName evidence="2">Uncharacterized protein</fullName>
    </submittedName>
</protein>
<comment type="caution">
    <text evidence="2">The sequence shown here is derived from an EMBL/GenBank/DDBJ whole genome shotgun (WGS) entry which is preliminary data.</text>
</comment>
<sequence length="59" mass="6791">MVEDADEEEGTRILDDVDFVWEEQANRRATDEQQPSWESARRKPKSKSTGQQIPRSGLS</sequence>
<dbReference type="EMBL" id="QXFU01002045">
    <property type="protein sequence ID" value="KAE8991285.1"/>
    <property type="molecule type" value="Genomic_DNA"/>
</dbReference>
<reference evidence="2 3" key="1">
    <citation type="submission" date="2018-09" db="EMBL/GenBank/DDBJ databases">
        <title>Genomic investigation of the strawberry pathogen Phytophthora fragariae indicates pathogenicity is determined by transcriptional variation in three key races.</title>
        <authorList>
            <person name="Adams T.M."/>
            <person name="Armitage A.D."/>
            <person name="Sobczyk M.K."/>
            <person name="Bates H.J."/>
            <person name="Dunwell J.M."/>
            <person name="Nellist C.F."/>
            <person name="Harrison R.J."/>
        </authorList>
    </citation>
    <scope>NUCLEOTIDE SEQUENCE [LARGE SCALE GENOMIC DNA]</scope>
    <source>
        <strain evidence="2 3">SCRP324</strain>
    </source>
</reference>
<evidence type="ECO:0000313" key="2">
    <source>
        <dbReference type="EMBL" id="KAE8991285.1"/>
    </source>
</evidence>